<accession>A0ABW6LV21</accession>
<evidence type="ECO:0000313" key="2">
    <source>
        <dbReference type="Proteomes" id="UP001601303"/>
    </source>
</evidence>
<dbReference type="EMBL" id="JBIAHM010000001">
    <property type="protein sequence ID" value="MFE9597724.1"/>
    <property type="molecule type" value="Genomic_DNA"/>
</dbReference>
<protein>
    <submittedName>
        <fullName evidence="1">Uncharacterized protein</fullName>
    </submittedName>
</protein>
<dbReference type="Proteomes" id="UP001601303">
    <property type="component" value="Unassembled WGS sequence"/>
</dbReference>
<reference evidence="1 2" key="1">
    <citation type="submission" date="2024-10" db="EMBL/GenBank/DDBJ databases">
        <title>The Natural Products Discovery Center: Release of the First 8490 Sequenced Strains for Exploring Actinobacteria Biosynthetic Diversity.</title>
        <authorList>
            <person name="Kalkreuter E."/>
            <person name="Kautsar S.A."/>
            <person name="Yang D."/>
            <person name="Bader C.D."/>
            <person name="Teijaro C.N."/>
            <person name="Fluegel L."/>
            <person name="Davis C.M."/>
            <person name="Simpson J.R."/>
            <person name="Lauterbach L."/>
            <person name="Steele A.D."/>
            <person name="Gui C."/>
            <person name="Meng S."/>
            <person name="Li G."/>
            <person name="Viehrig K."/>
            <person name="Ye F."/>
            <person name="Su P."/>
            <person name="Kiefer A.F."/>
            <person name="Nichols A."/>
            <person name="Cepeda A.J."/>
            <person name="Yan W."/>
            <person name="Fan B."/>
            <person name="Jiang Y."/>
            <person name="Adhikari A."/>
            <person name="Zheng C.-J."/>
            <person name="Schuster L."/>
            <person name="Cowan T.M."/>
            <person name="Smanski M.J."/>
            <person name="Chevrette M.G."/>
            <person name="De Carvalho L.P.S."/>
            <person name="Shen B."/>
        </authorList>
    </citation>
    <scope>NUCLEOTIDE SEQUENCE [LARGE SCALE GENOMIC DNA]</scope>
    <source>
        <strain evidence="1 2">NPDC006488</strain>
    </source>
</reference>
<sequence>MGGSEWTSTGPYQKDLESAFRQAQEQKLAEDDHGFPGRDILDLCEDEVRDWAPEGRPTRERWIAALRSGAATFPGRGTGRCTILYRDDEPAEIGYWGCTAD</sequence>
<gene>
    <name evidence="1" type="ORF">ACFYNQ_04000</name>
</gene>
<organism evidence="1 2">
    <name type="scientific">Streptomyces hokutonensis</name>
    <dbReference type="NCBI Taxonomy" id="1306990"/>
    <lineage>
        <taxon>Bacteria</taxon>
        <taxon>Bacillati</taxon>
        <taxon>Actinomycetota</taxon>
        <taxon>Actinomycetes</taxon>
        <taxon>Kitasatosporales</taxon>
        <taxon>Streptomycetaceae</taxon>
        <taxon>Streptomyces</taxon>
    </lineage>
</organism>
<dbReference type="RefSeq" id="WP_388102513.1">
    <property type="nucleotide sequence ID" value="NZ_JBIAHM010000001.1"/>
</dbReference>
<proteinExistence type="predicted"/>
<name>A0ABW6LV21_9ACTN</name>
<keyword evidence="2" id="KW-1185">Reference proteome</keyword>
<comment type="caution">
    <text evidence="1">The sequence shown here is derived from an EMBL/GenBank/DDBJ whole genome shotgun (WGS) entry which is preliminary data.</text>
</comment>
<evidence type="ECO:0000313" key="1">
    <source>
        <dbReference type="EMBL" id="MFE9597724.1"/>
    </source>
</evidence>